<dbReference type="Proteomes" id="UP000676336">
    <property type="component" value="Unassembled WGS sequence"/>
</dbReference>
<comment type="caution">
    <text evidence="1">The sequence shown here is derived from an EMBL/GenBank/DDBJ whole genome shotgun (WGS) entry which is preliminary data.</text>
</comment>
<dbReference type="EMBL" id="CAJOBI010144256">
    <property type="protein sequence ID" value="CAF4782222.1"/>
    <property type="molecule type" value="Genomic_DNA"/>
</dbReference>
<organism evidence="1 2">
    <name type="scientific">Rotaria magnacalcarata</name>
    <dbReference type="NCBI Taxonomy" id="392030"/>
    <lineage>
        <taxon>Eukaryota</taxon>
        <taxon>Metazoa</taxon>
        <taxon>Spiralia</taxon>
        <taxon>Gnathifera</taxon>
        <taxon>Rotifera</taxon>
        <taxon>Eurotatoria</taxon>
        <taxon>Bdelloidea</taxon>
        <taxon>Philodinida</taxon>
        <taxon>Philodinidae</taxon>
        <taxon>Rotaria</taxon>
    </lineage>
</organism>
<evidence type="ECO:0000313" key="2">
    <source>
        <dbReference type="Proteomes" id="UP000676336"/>
    </source>
</evidence>
<evidence type="ECO:0000313" key="1">
    <source>
        <dbReference type="EMBL" id="CAF4782222.1"/>
    </source>
</evidence>
<feature type="non-terminal residue" evidence="1">
    <location>
        <position position="52"/>
    </location>
</feature>
<reference evidence="1" key="1">
    <citation type="submission" date="2021-02" db="EMBL/GenBank/DDBJ databases">
        <authorList>
            <person name="Nowell W R."/>
        </authorList>
    </citation>
    <scope>NUCLEOTIDE SEQUENCE</scope>
</reference>
<sequence>MNSAVRFTNRLALDSFGYDWIFILASIYTAEDANALSVWPSPEQLKGRIVIR</sequence>
<accession>A0A8S3B1V7</accession>
<protein>
    <submittedName>
        <fullName evidence="1">Uncharacterized protein</fullName>
    </submittedName>
</protein>
<proteinExistence type="predicted"/>
<name>A0A8S3B1V7_9BILA</name>
<dbReference type="AlphaFoldDB" id="A0A8S3B1V7"/>
<gene>
    <name evidence="1" type="ORF">SMN809_LOCUS46397</name>
</gene>